<dbReference type="STRING" id="393595.ABO_0471"/>
<dbReference type="InterPro" id="IPR011006">
    <property type="entry name" value="CheY-like_superfamily"/>
</dbReference>
<dbReference type="Gene3D" id="3.40.50.2300">
    <property type="match status" value="1"/>
</dbReference>
<dbReference type="PROSITE" id="PS50110">
    <property type="entry name" value="RESPONSE_REGULATORY"/>
    <property type="match status" value="1"/>
</dbReference>
<keyword evidence="6" id="KW-0597">Phosphoprotein</keyword>
<dbReference type="FunFam" id="3.40.50.300:FF:000006">
    <property type="entry name" value="DNA-binding transcriptional regulator NtrC"/>
    <property type="match status" value="1"/>
</dbReference>
<dbReference type="GO" id="GO:0000160">
    <property type="term" value="P:phosphorelay signal transduction system"/>
    <property type="evidence" value="ECO:0007669"/>
    <property type="project" value="InterPro"/>
</dbReference>
<dbReference type="OrthoDB" id="9804019at2"/>
<reference evidence="10 11" key="1">
    <citation type="journal article" date="2006" name="Nat. Biotechnol.">
        <title>Genome sequence of the ubiquitous hydrocarbon-degrading marine bacterium Alcanivorax borkumensis.</title>
        <authorList>
            <person name="Schneiker S."/>
            <person name="Martins dos Santos V.A.P."/>
            <person name="Bartels D."/>
            <person name="Bekel T."/>
            <person name="Brecht M."/>
            <person name="Buhrmester J."/>
            <person name="Chernikova T.N."/>
            <person name="Denaro R."/>
            <person name="Ferrer M."/>
            <person name="Gertler C."/>
            <person name="Goesmann A."/>
            <person name="Golyshina O.V."/>
            <person name="Kaminski F."/>
            <person name="Khachane A.N."/>
            <person name="Lang S."/>
            <person name="Linke B."/>
            <person name="McHardy A.C."/>
            <person name="Meyer F."/>
            <person name="Nechitaylo T."/>
            <person name="Puehler A."/>
            <person name="Regenhardt D."/>
            <person name="Rupp O."/>
            <person name="Sabirova J.S."/>
            <person name="Selbitschka W."/>
            <person name="Yakimov M.M."/>
            <person name="Timmis K.N."/>
            <person name="Vorhoelter F.-J."/>
            <person name="Weidner S."/>
            <person name="Kaiser O."/>
            <person name="Golyshin P.N."/>
        </authorList>
    </citation>
    <scope>NUCLEOTIDE SEQUENCE [LARGE SCALE GENOMIC DNA]</scope>
    <source>
        <strain evidence="11">ATCC 700651 / DSM 11573 / NCIMB 13689 / SK2</strain>
    </source>
</reference>
<dbReference type="InterPro" id="IPR003593">
    <property type="entry name" value="AAA+_ATPase"/>
</dbReference>
<dbReference type="SUPFAM" id="SSF52540">
    <property type="entry name" value="P-loop containing nucleoside triphosphate hydrolases"/>
    <property type="match status" value="1"/>
</dbReference>
<dbReference type="RefSeq" id="WP_011587757.1">
    <property type="nucleotide sequence ID" value="NC_008260.1"/>
</dbReference>
<dbReference type="Gene3D" id="1.10.8.60">
    <property type="match status" value="1"/>
</dbReference>
<dbReference type="Pfam" id="PF02954">
    <property type="entry name" value="HTH_8"/>
    <property type="match status" value="1"/>
</dbReference>
<feature type="region of interest" description="Disordered" evidence="7">
    <location>
        <begin position="378"/>
        <end position="405"/>
    </location>
</feature>
<evidence type="ECO:0000256" key="6">
    <source>
        <dbReference type="PROSITE-ProRule" id="PRU00169"/>
    </source>
</evidence>
<dbReference type="InterPro" id="IPR001789">
    <property type="entry name" value="Sig_transdc_resp-reg_receiver"/>
</dbReference>
<keyword evidence="2" id="KW-0067">ATP-binding</keyword>
<feature type="domain" description="Response regulatory" evidence="9">
    <location>
        <begin position="7"/>
        <end position="121"/>
    </location>
</feature>
<dbReference type="PANTHER" id="PTHR32071">
    <property type="entry name" value="TRANSCRIPTIONAL REGULATORY PROTEIN"/>
    <property type="match status" value="1"/>
</dbReference>
<evidence type="ECO:0000256" key="7">
    <source>
        <dbReference type="SAM" id="MobiDB-lite"/>
    </source>
</evidence>
<dbReference type="EMBL" id="AM286690">
    <property type="protein sequence ID" value="CAL15919.2"/>
    <property type="molecule type" value="Genomic_DNA"/>
</dbReference>
<name>Q0VSC9_ALCBS</name>
<evidence type="ECO:0000256" key="5">
    <source>
        <dbReference type="ARBA" id="ARBA00023163"/>
    </source>
</evidence>
<dbReference type="Pfam" id="PF25601">
    <property type="entry name" value="AAA_lid_14"/>
    <property type="match status" value="1"/>
</dbReference>
<dbReference type="SMART" id="SM00382">
    <property type="entry name" value="AAA"/>
    <property type="match status" value="1"/>
</dbReference>
<dbReference type="Gene3D" id="1.10.10.60">
    <property type="entry name" value="Homeodomain-like"/>
    <property type="match status" value="1"/>
</dbReference>
<dbReference type="PROSITE" id="PS00676">
    <property type="entry name" value="SIGMA54_INTERACT_2"/>
    <property type="match status" value="1"/>
</dbReference>
<dbReference type="InterPro" id="IPR027417">
    <property type="entry name" value="P-loop_NTPase"/>
</dbReference>
<organism evidence="10 11">
    <name type="scientific">Alcanivorax borkumensis (strain ATCC 700651 / DSM 11573 / NCIMB 13689 / SK2)</name>
    <dbReference type="NCBI Taxonomy" id="393595"/>
    <lineage>
        <taxon>Bacteria</taxon>
        <taxon>Pseudomonadati</taxon>
        <taxon>Pseudomonadota</taxon>
        <taxon>Gammaproteobacteria</taxon>
        <taxon>Oceanospirillales</taxon>
        <taxon>Alcanivoracaceae</taxon>
        <taxon>Alcanivorax</taxon>
    </lineage>
</organism>
<dbReference type="PROSITE" id="PS50045">
    <property type="entry name" value="SIGMA54_INTERACT_4"/>
    <property type="match status" value="1"/>
</dbReference>
<accession>Q0VSC9</accession>
<evidence type="ECO:0000313" key="11">
    <source>
        <dbReference type="Proteomes" id="UP000008871"/>
    </source>
</evidence>
<dbReference type="InterPro" id="IPR009057">
    <property type="entry name" value="Homeodomain-like_sf"/>
</dbReference>
<evidence type="ECO:0000256" key="1">
    <source>
        <dbReference type="ARBA" id="ARBA00022741"/>
    </source>
</evidence>
<dbReference type="CDD" id="cd00009">
    <property type="entry name" value="AAA"/>
    <property type="match status" value="1"/>
</dbReference>
<dbReference type="Pfam" id="PF00158">
    <property type="entry name" value="Sigma54_activat"/>
    <property type="match status" value="1"/>
</dbReference>
<protein>
    <submittedName>
        <fullName evidence="10">Sigma-54 dependent DNA-binding response regulator</fullName>
    </submittedName>
</protein>
<dbReference type="GO" id="GO:0006355">
    <property type="term" value="P:regulation of DNA-templated transcription"/>
    <property type="evidence" value="ECO:0007669"/>
    <property type="project" value="InterPro"/>
</dbReference>
<dbReference type="Proteomes" id="UP000008871">
    <property type="component" value="Chromosome"/>
</dbReference>
<dbReference type="PRINTS" id="PR01590">
    <property type="entry name" value="HTHFIS"/>
</dbReference>
<dbReference type="InterPro" id="IPR025944">
    <property type="entry name" value="Sigma_54_int_dom_CS"/>
</dbReference>
<dbReference type="SMART" id="SM00448">
    <property type="entry name" value="REC"/>
    <property type="match status" value="1"/>
</dbReference>
<evidence type="ECO:0000259" key="8">
    <source>
        <dbReference type="PROSITE" id="PS50045"/>
    </source>
</evidence>
<dbReference type="Pfam" id="PF00072">
    <property type="entry name" value="Response_reg"/>
    <property type="match status" value="1"/>
</dbReference>
<dbReference type="GO" id="GO:0043565">
    <property type="term" value="F:sequence-specific DNA binding"/>
    <property type="evidence" value="ECO:0007669"/>
    <property type="project" value="InterPro"/>
</dbReference>
<sequence length="464" mass="52017">MSAEAPHVLVVDDEADLRELLVITLGRMKLQATAADSLSTAKQRLKEAHYDLCLTDMNLGDGTGLELLQFISQYCPTMPTAVITAYGSMKTATDAMKYGAYDFIAKPVALDRLRQLIEDGLGINEVEEHHEEEDNLIGDAPSMVALKSQVRKLARSQAPIYISGESGSGKERIARLIHTLGPRREKPFVAVNCGAIPSELMESEFFGHRKGAFTGAVEDRKGLFREADGGTLFLDEVADLPLHMQVKLLRAIQEKSVRPVGEAKEFQVNLRILCATHKNLEDEMEEGRFRQDLFYRLNVIEAHVPPLRERREDIPKLVRHILDRLSQAWEIPPPSVSSDAVNAIGNYAFPGNVRELENTLERALTLCDGNTILPEHLRLPSNRSGLASNRSSTSTSPPPIRPSEQSLEEFLQEIEKQEILKALDTTHWNRTAAAKKLGMTFRSLRYRLKKLELDRDDDETDDNE</sequence>
<keyword evidence="5" id="KW-0804">Transcription</keyword>
<dbReference type="HOGENOM" id="CLU_000445_0_6_6"/>
<feature type="modified residue" description="4-aspartylphosphate" evidence="6">
    <location>
        <position position="56"/>
    </location>
</feature>
<dbReference type="eggNOG" id="COG2204">
    <property type="taxonomic scope" value="Bacteria"/>
</dbReference>
<dbReference type="InterPro" id="IPR025662">
    <property type="entry name" value="Sigma_54_int_dom_ATP-bd_1"/>
</dbReference>
<dbReference type="InterPro" id="IPR002078">
    <property type="entry name" value="Sigma_54_int"/>
</dbReference>
<evidence type="ECO:0000256" key="4">
    <source>
        <dbReference type="ARBA" id="ARBA00023125"/>
    </source>
</evidence>
<dbReference type="AlphaFoldDB" id="Q0VSC9"/>
<evidence type="ECO:0000256" key="3">
    <source>
        <dbReference type="ARBA" id="ARBA00023015"/>
    </source>
</evidence>
<keyword evidence="3" id="KW-0805">Transcription regulation</keyword>
<dbReference type="InterPro" id="IPR058031">
    <property type="entry name" value="AAA_lid_NorR"/>
</dbReference>
<evidence type="ECO:0000313" key="10">
    <source>
        <dbReference type="EMBL" id="CAL15919.2"/>
    </source>
</evidence>
<dbReference type="SUPFAM" id="SSF52172">
    <property type="entry name" value="CheY-like"/>
    <property type="match status" value="1"/>
</dbReference>
<gene>
    <name evidence="10" type="ordered locus">ABO_0471</name>
</gene>
<dbReference type="PANTHER" id="PTHR32071:SF100">
    <property type="entry name" value="RESPONSE REGULATOR PROTEIN PILR"/>
    <property type="match status" value="1"/>
</dbReference>
<dbReference type="InterPro" id="IPR002197">
    <property type="entry name" value="HTH_Fis"/>
</dbReference>
<evidence type="ECO:0000259" key="9">
    <source>
        <dbReference type="PROSITE" id="PS50110"/>
    </source>
</evidence>
<feature type="domain" description="Sigma-54 factor interaction" evidence="8">
    <location>
        <begin position="136"/>
        <end position="365"/>
    </location>
</feature>
<keyword evidence="4 10" id="KW-0238">DNA-binding</keyword>
<dbReference type="GO" id="GO:0005524">
    <property type="term" value="F:ATP binding"/>
    <property type="evidence" value="ECO:0007669"/>
    <property type="project" value="UniProtKB-KW"/>
</dbReference>
<dbReference type="PROSITE" id="PS00688">
    <property type="entry name" value="SIGMA54_INTERACT_3"/>
    <property type="match status" value="1"/>
</dbReference>
<dbReference type="InterPro" id="IPR025943">
    <property type="entry name" value="Sigma_54_int_dom_ATP-bd_2"/>
</dbReference>
<keyword evidence="1" id="KW-0547">Nucleotide-binding</keyword>
<dbReference type="PROSITE" id="PS00675">
    <property type="entry name" value="SIGMA54_INTERACT_1"/>
    <property type="match status" value="1"/>
</dbReference>
<evidence type="ECO:0000256" key="2">
    <source>
        <dbReference type="ARBA" id="ARBA00022840"/>
    </source>
</evidence>
<keyword evidence="11" id="KW-1185">Reference proteome</keyword>
<proteinExistence type="predicted"/>
<dbReference type="KEGG" id="abo:ABO_0471"/>
<dbReference type="Gene3D" id="3.40.50.300">
    <property type="entry name" value="P-loop containing nucleotide triphosphate hydrolases"/>
    <property type="match status" value="1"/>
</dbReference>
<dbReference type="SUPFAM" id="SSF46689">
    <property type="entry name" value="Homeodomain-like"/>
    <property type="match status" value="1"/>
</dbReference>